<dbReference type="Proteomes" id="UP000651208">
    <property type="component" value="Unassembled WGS sequence"/>
</dbReference>
<protein>
    <recommendedName>
        <fullName evidence="4">Lipoprotein</fullName>
    </recommendedName>
</protein>
<sequence length="232" mass="27315">MQIKSLFYGLLFLPILACSHSLNALTHTNLLPVGTPQIINKKLVKDINDNCRIDDYFSYTEEKQKEYHKKCKLSTFSSTQNVRNIFEELQKNKIVYLYQSNQFNIYLKKTTDTKKCLVEGKQLEGKCAVSPEQFIITMFIESSSKIINQLIVYSSEYNQRSMSQKTLDFYIDKQLNIWLFEHFFFEESAMASLWQHYKINNKGKFNLLDEIKCQFENGGLKLVCKNKNFKNK</sequence>
<organism evidence="2 3">
    <name type="scientific">Frischella japonica</name>
    <dbReference type="NCBI Taxonomy" id="2741544"/>
    <lineage>
        <taxon>Bacteria</taxon>
        <taxon>Pseudomonadati</taxon>
        <taxon>Pseudomonadota</taxon>
        <taxon>Gammaproteobacteria</taxon>
        <taxon>Orbales</taxon>
        <taxon>Orbaceae</taxon>
        <taxon>Frischella</taxon>
    </lineage>
</organism>
<dbReference type="EMBL" id="JABURY010000001">
    <property type="protein sequence ID" value="MBC9129711.1"/>
    <property type="molecule type" value="Genomic_DNA"/>
</dbReference>
<gene>
    <name evidence="2" type="ORF">FcAc13_00090</name>
</gene>
<name>A0ABR7QU15_9GAMM</name>
<comment type="caution">
    <text evidence="2">The sequence shown here is derived from an EMBL/GenBank/DDBJ whole genome shotgun (WGS) entry which is preliminary data.</text>
</comment>
<keyword evidence="3" id="KW-1185">Reference proteome</keyword>
<evidence type="ECO:0008006" key="4">
    <source>
        <dbReference type="Google" id="ProtNLM"/>
    </source>
</evidence>
<feature type="signal peptide" evidence="1">
    <location>
        <begin position="1"/>
        <end position="24"/>
    </location>
</feature>
<evidence type="ECO:0000313" key="3">
    <source>
        <dbReference type="Proteomes" id="UP000651208"/>
    </source>
</evidence>
<proteinExistence type="predicted"/>
<evidence type="ECO:0000313" key="2">
    <source>
        <dbReference type="EMBL" id="MBC9129711.1"/>
    </source>
</evidence>
<reference evidence="2 3" key="1">
    <citation type="submission" date="2020-06" db="EMBL/GenBank/DDBJ databases">
        <title>Frischella cerana isolated from Apis cerana gut homogenate.</title>
        <authorList>
            <person name="Wolter L.A."/>
            <person name="Suenami S."/>
            <person name="Miyazaki R."/>
        </authorList>
    </citation>
    <scope>NUCLEOTIDE SEQUENCE [LARGE SCALE GENOMIC DNA]</scope>
    <source>
        <strain evidence="2 3">Ac13</strain>
    </source>
</reference>
<accession>A0ABR7QU15</accession>
<dbReference type="RefSeq" id="WP_187754181.1">
    <property type="nucleotide sequence ID" value="NZ_JABURY010000001.1"/>
</dbReference>
<feature type="chain" id="PRO_5045085752" description="Lipoprotein" evidence="1">
    <location>
        <begin position="25"/>
        <end position="232"/>
    </location>
</feature>
<keyword evidence="1" id="KW-0732">Signal</keyword>
<evidence type="ECO:0000256" key="1">
    <source>
        <dbReference type="SAM" id="SignalP"/>
    </source>
</evidence>